<sequence length="110" mass="11695">MRVLGGLLDRSGIPGADALDRYQLPSGVFDQPTRVLLTDLRGGRSARRAAAEDRSRGVLSACRAEALVTEPLGLSCGAARGRAGRRDAAEIRQKDPGVMAHRTGRITEAE</sequence>
<name>A0A4D4KW06_STRVO</name>
<accession>A0A4D4KW06</accession>
<protein>
    <submittedName>
        <fullName evidence="1">Uncharacterized protein</fullName>
    </submittedName>
</protein>
<comment type="caution">
    <text evidence="1">The sequence shown here is derived from an EMBL/GenBank/DDBJ whole genome shotgun (WGS) entry which is preliminary data.</text>
</comment>
<dbReference type="EMBL" id="BJHW01000001">
    <property type="protein sequence ID" value="GDY50029.1"/>
    <property type="molecule type" value="Genomic_DNA"/>
</dbReference>
<dbReference type="AlphaFoldDB" id="A0A4D4KW06"/>
<dbReference type="Proteomes" id="UP000301309">
    <property type="component" value="Unassembled WGS sequence"/>
</dbReference>
<evidence type="ECO:0000313" key="2">
    <source>
        <dbReference type="Proteomes" id="UP000301309"/>
    </source>
</evidence>
<keyword evidence="2" id="KW-1185">Reference proteome</keyword>
<evidence type="ECO:0000313" key="1">
    <source>
        <dbReference type="EMBL" id="GDY50029.1"/>
    </source>
</evidence>
<reference evidence="1 2" key="1">
    <citation type="journal article" date="2020" name="Int. J. Syst. Evol. Microbiol.">
        <title>Reclassification of Streptomyces castelarensis and Streptomyces sporoclivatus as later heterotypic synonyms of Streptomyces antimycoticus.</title>
        <authorList>
            <person name="Komaki H."/>
            <person name="Tamura T."/>
        </authorList>
    </citation>
    <scope>NUCLEOTIDE SEQUENCE [LARGE SCALE GENOMIC DNA]</scope>
    <source>
        <strain evidence="1 2">NBRC 13459</strain>
    </source>
</reference>
<organism evidence="1 2">
    <name type="scientific">Streptomyces violaceusniger</name>
    <dbReference type="NCBI Taxonomy" id="68280"/>
    <lineage>
        <taxon>Bacteria</taxon>
        <taxon>Bacillati</taxon>
        <taxon>Actinomycetota</taxon>
        <taxon>Actinomycetes</taxon>
        <taxon>Kitasatosporales</taxon>
        <taxon>Streptomycetaceae</taxon>
        <taxon>Streptomyces</taxon>
        <taxon>Streptomyces violaceusniger group</taxon>
    </lineage>
</organism>
<proteinExistence type="predicted"/>
<gene>
    <name evidence="1" type="ORF">SVIO_006520</name>
</gene>